<keyword evidence="2" id="KW-1185">Reference proteome</keyword>
<evidence type="ECO:0000313" key="2">
    <source>
        <dbReference type="Proteomes" id="UP000831460"/>
    </source>
</evidence>
<gene>
    <name evidence="1" type="ORF">MTP09_07545</name>
</gene>
<accession>A0ABY4BL10</accession>
<evidence type="ECO:0008006" key="3">
    <source>
        <dbReference type="Google" id="ProtNLM"/>
    </source>
</evidence>
<name>A0ABY4BL10_9FLAO</name>
<organism evidence="1 2">
    <name type="scientific">Chryseobacterium suipulveris</name>
    <dbReference type="NCBI Taxonomy" id="2929800"/>
    <lineage>
        <taxon>Bacteria</taxon>
        <taxon>Pseudomonadati</taxon>
        <taxon>Bacteroidota</taxon>
        <taxon>Flavobacteriia</taxon>
        <taxon>Flavobacteriales</taxon>
        <taxon>Weeksellaceae</taxon>
        <taxon>Chryseobacterium group</taxon>
        <taxon>Chryseobacterium</taxon>
    </lineage>
</organism>
<dbReference type="EMBL" id="CP094532">
    <property type="protein sequence ID" value="UOE39780.1"/>
    <property type="molecule type" value="Genomic_DNA"/>
</dbReference>
<dbReference type="Proteomes" id="UP000831460">
    <property type="component" value="Chromosome"/>
</dbReference>
<dbReference type="PROSITE" id="PS51257">
    <property type="entry name" value="PROKAR_LIPOPROTEIN"/>
    <property type="match status" value="1"/>
</dbReference>
<dbReference type="RefSeq" id="WP_243547584.1">
    <property type="nucleotide sequence ID" value="NZ_CP094532.1"/>
</dbReference>
<reference evidence="1 2" key="1">
    <citation type="submission" date="2022-03" db="EMBL/GenBank/DDBJ databases">
        <title>Chryseobacterium sp. isolated from particulate matters in swine house.</title>
        <authorList>
            <person name="Won M."/>
            <person name="Kim S.-J."/>
            <person name="Kwon S.-W."/>
        </authorList>
    </citation>
    <scope>NUCLEOTIDE SEQUENCE [LARGE SCALE GENOMIC DNA]</scope>
    <source>
        <strain evidence="1 2">SC2-2</strain>
    </source>
</reference>
<sequence>MQKLFLIISMFLIVFGCKKNSEVLSEKNPTADSQRLENSTTCYLSVIGQDSVRISLTDSGGKISREIDFRNSETDGSVGAFIGIKSGDTIKLKARTIAEGYISHNDIYLLEKDGKLYEGVGEIKKQNDSTTVFADPAKIDYSKSFVFSKTDCPK</sequence>
<proteinExistence type="predicted"/>
<evidence type="ECO:0000313" key="1">
    <source>
        <dbReference type="EMBL" id="UOE39780.1"/>
    </source>
</evidence>
<protein>
    <recommendedName>
        <fullName evidence="3">Lipoprotein</fullName>
    </recommendedName>
</protein>